<keyword evidence="2" id="KW-1185">Reference proteome</keyword>
<evidence type="ECO:0000313" key="1">
    <source>
        <dbReference type="EMBL" id="KAJ8674211.1"/>
    </source>
</evidence>
<comment type="caution">
    <text evidence="1">The sequence shown here is derived from an EMBL/GenBank/DDBJ whole genome shotgun (WGS) entry which is preliminary data.</text>
</comment>
<sequence length="231" mass="26746">MELSQILRFGGSAHQNGSPSATHFEIEPSYAFNSSNNGACNLPPHINENNRRRQRSQKRDYNQISQAPKWHMPHHNNFTSQQDDLSPNTIIDPEFSNEKQFLKLRRLSIGCQKTWLDQEQISNNGSFESDSDDSFDDRELRQDRRDSESELAAASPASSPRRQIKSLSSTIVRKRRLAANARERRRMQNLNRAFDKLRTYLPSLGNDRQLSKYETLQMAQSYITALYDLLQ</sequence>
<gene>
    <name evidence="1" type="ORF">QAD02_005473</name>
</gene>
<name>A0ACC2NSV0_9HYME</name>
<organism evidence="1 2">
    <name type="scientific">Eretmocerus hayati</name>
    <dbReference type="NCBI Taxonomy" id="131215"/>
    <lineage>
        <taxon>Eukaryota</taxon>
        <taxon>Metazoa</taxon>
        <taxon>Ecdysozoa</taxon>
        <taxon>Arthropoda</taxon>
        <taxon>Hexapoda</taxon>
        <taxon>Insecta</taxon>
        <taxon>Pterygota</taxon>
        <taxon>Neoptera</taxon>
        <taxon>Endopterygota</taxon>
        <taxon>Hymenoptera</taxon>
        <taxon>Apocrita</taxon>
        <taxon>Proctotrupomorpha</taxon>
        <taxon>Chalcidoidea</taxon>
        <taxon>Aphelinidae</taxon>
        <taxon>Aphelininae</taxon>
        <taxon>Eretmocerus</taxon>
    </lineage>
</organism>
<accession>A0ACC2NSV0</accession>
<dbReference type="Proteomes" id="UP001239111">
    <property type="component" value="Chromosome 3"/>
</dbReference>
<proteinExistence type="predicted"/>
<evidence type="ECO:0000313" key="2">
    <source>
        <dbReference type="Proteomes" id="UP001239111"/>
    </source>
</evidence>
<reference evidence="1" key="1">
    <citation type="submission" date="2023-04" db="EMBL/GenBank/DDBJ databases">
        <title>A chromosome-level genome assembly of the parasitoid wasp Eretmocerus hayati.</title>
        <authorList>
            <person name="Zhong Y."/>
            <person name="Liu S."/>
            <person name="Liu Y."/>
        </authorList>
    </citation>
    <scope>NUCLEOTIDE SEQUENCE</scope>
    <source>
        <strain evidence="1">ZJU_SS_LIU_2023</strain>
    </source>
</reference>
<protein>
    <submittedName>
        <fullName evidence="1">Uncharacterized protein</fullName>
    </submittedName>
</protein>
<dbReference type="EMBL" id="CM056743">
    <property type="protein sequence ID" value="KAJ8674211.1"/>
    <property type="molecule type" value="Genomic_DNA"/>
</dbReference>